<reference evidence="1 2" key="1">
    <citation type="journal article" date="2018" name="Nat. Genet.">
        <title>The Rosa genome provides new insights in the design of modern roses.</title>
        <authorList>
            <person name="Bendahmane M."/>
        </authorList>
    </citation>
    <scope>NUCLEOTIDE SEQUENCE [LARGE SCALE GENOMIC DNA]</scope>
    <source>
        <strain evidence="2">cv. Old Blush</strain>
    </source>
</reference>
<proteinExistence type="predicted"/>
<dbReference type="Gramene" id="PRQ57181">
    <property type="protein sequence ID" value="PRQ57181"/>
    <property type="gene ID" value="RchiOBHm_Chr1g0345491"/>
</dbReference>
<dbReference type="Proteomes" id="UP000238479">
    <property type="component" value="Chromosome 1"/>
</dbReference>
<protein>
    <submittedName>
        <fullName evidence="1">Uncharacterized protein</fullName>
    </submittedName>
</protein>
<dbReference type="EMBL" id="PDCK01000039">
    <property type="protein sequence ID" value="PRQ57181.1"/>
    <property type="molecule type" value="Genomic_DNA"/>
</dbReference>
<organism evidence="1 2">
    <name type="scientific">Rosa chinensis</name>
    <name type="common">China rose</name>
    <dbReference type="NCBI Taxonomy" id="74649"/>
    <lineage>
        <taxon>Eukaryota</taxon>
        <taxon>Viridiplantae</taxon>
        <taxon>Streptophyta</taxon>
        <taxon>Embryophyta</taxon>
        <taxon>Tracheophyta</taxon>
        <taxon>Spermatophyta</taxon>
        <taxon>Magnoliopsida</taxon>
        <taxon>eudicotyledons</taxon>
        <taxon>Gunneridae</taxon>
        <taxon>Pentapetalae</taxon>
        <taxon>rosids</taxon>
        <taxon>fabids</taxon>
        <taxon>Rosales</taxon>
        <taxon>Rosaceae</taxon>
        <taxon>Rosoideae</taxon>
        <taxon>Rosoideae incertae sedis</taxon>
        <taxon>Rosa</taxon>
    </lineage>
</organism>
<sequence>MGIDEQVCIFIGELEIDEQVLFSELRIENLVKFCFVMRIDEQVGFDEMEAGVFCSFILSNVFFQRFMIADGSYPFS</sequence>
<dbReference type="AlphaFoldDB" id="A0A2P6SES6"/>
<keyword evidence="2" id="KW-1185">Reference proteome</keyword>
<evidence type="ECO:0000313" key="1">
    <source>
        <dbReference type="EMBL" id="PRQ57181.1"/>
    </source>
</evidence>
<evidence type="ECO:0000313" key="2">
    <source>
        <dbReference type="Proteomes" id="UP000238479"/>
    </source>
</evidence>
<name>A0A2P6SES6_ROSCH</name>
<comment type="caution">
    <text evidence="1">The sequence shown here is derived from an EMBL/GenBank/DDBJ whole genome shotgun (WGS) entry which is preliminary data.</text>
</comment>
<gene>
    <name evidence="1" type="ORF">RchiOBHm_Chr1g0345491</name>
</gene>
<accession>A0A2P6SES6</accession>